<dbReference type="Proteomes" id="UP001596368">
    <property type="component" value="Unassembled WGS sequence"/>
</dbReference>
<comment type="caution">
    <text evidence="2">The sequence shown here is derived from an EMBL/GenBank/DDBJ whole genome shotgun (WGS) entry which is preliminary data.</text>
</comment>
<name>A0ABD5XX84_9EURY</name>
<feature type="region of interest" description="Disordered" evidence="1">
    <location>
        <begin position="18"/>
        <end position="56"/>
    </location>
</feature>
<gene>
    <name evidence="2" type="ORF">ACFQRB_19955</name>
</gene>
<proteinExistence type="predicted"/>
<sequence length="56" mass="6021">MNDSTAERFIVKRSVAVPPLGSGADTSNSRIERPVVFGTSAGGAVAPGPRRRRRRR</sequence>
<keyword evidence="3" id="KW-1185">Reference proteome</keyword>
<protein>
    <submittedName>
        <fullName evidence="2">Uncharacterized protein</fullName>
    </submittedName>
</protein>
<dbReference type="AlphaFoldDB" id="A0ABD5XX84"/>
<evidence type="ECO:0000313" key="2">
    <source>
        <dbReference type="EMBL" id="MFC7138133.1"/>
    </source>
</evidence>
<accession>A0ABD5XX84</accession>
<reference evidence="2 3" key="1">
    <citation type="journal article" date="2019" name="Int. J. Syst. Evol. Microbiol.">
        <title>The Global Catalogue of Microorganisms (GCM) 10K type strain sequencing project: providing services to taxonomists for standard genome sequencing and annotation.</title>
        <authorList>
            <consortium name="The Broad Institute Genomics Platform"/>
            <consortium name="The Broad Institute Genome Sequencing Center for Infectious Disease"/>
            <person name="Wu L."/>
            <person name="Ma J."/>
        </authorList>
    </citation>
    <scope>NUCLEOTIDE SEQUENCE [LARGE SCALE GENOMIC DNA]</scope>
    <source>
        <strain evidence="2 3">DT92</strain>
    </source>
</reference>
<evidence type="ECO:0000313" key="3">
    <source>
        <dbReference type="Proteomes" id="UP001596368"/>
    </source>
</evidence>
<organism evidence="2 3">
    <name type="scientific">Halobaculum litoreum</name>
    <dbReference type="NCBI Taxonomy" id="3031998"/>
    <lineage>
        <taxon>Archaea</taxon>
        <taxon>Methanobacteriati</taxon>
        <taxon>Methanobacteriota</taxon>
        <taxon>Stenosarchaea group</taxon>
        <taxon>Halobacteria</taxon>
        <taxon>Halobacteriales</taxon>
        <taxon>Haloferacaceae</taxon>
        <taxon>Halobaculum</taxon>
    </lineage>
</organism>
<evidence type="ECO:0000256" key="1">
    <source>
        <dbReference type="SAM" id="MobiDB-lite"/>
    </source>
</evidence>
<dbReference type="EMBL" id="JBHSZG010000008">
    <property type="protein sequence ID" value="MFC7138133.1"/>
    <property type="molecule type" value="Genomic_DNA"/>
</dbReference>